<keyword evidence="1 2" id="KW-0378">Hydrolase</keyword>
<feature type="active site" description="Proton donor" evidence="2">
    <location>
        <position position="43"/>
    </location>
</feature>
<comment type="function">
    <text evidence="2">Hydrolyzes RNA 2',3'-cyclic phosphodiester to an RNA 2'-phosphomonoester.</text>
</comment>
<comment type="catalytic activity">
    <reaction evidence="2">
        <text>a 3'-end 2',3'-cyclophospho-ribonucleotide-RNA + H2O = a 3'-end 2'-phospho-ribonucleotide-RNA + H(+)</text>
        <dbReference type="Rhea" id="RHEA:11828"/>
        <dbReference type="Rhea" id="RHEA-COMP:10464"/>
        <dbReference type="Rhea" id="RHEA-COMP:17353"/>
        <dbReference type="ChEBI" id="CHEBI:15377"/>
        <dbReference type="ChEBI" id="CHEBI:15378"/>
        <dbReference type="ChEBI" id="CHEBI:83064"/>
        <dbReference type="ChEBI" id="CHEBI:173113"/>
        <dbReference type="EC" id="3.1.4.58"/>
    </reaction>
</comment>
<accession>A0ABQ4Q821</accession>
<comment type="similarity">
    <text evidence="2">Belongs to the 2H phosphoesterase superfamily. ThpR family.</text>
</comment>
<dbReference type="InterPro" id="IPR009097">
    <property type="entry name" value="Cyclic_Pdiesterase"/>
</dbReference>
<feature type="short sequence motif" description="HXTX 2" evidence="2">
    <location>
        <begin position="125"/>
        <end position="128"/>
    </location>
</feature>
<evidence type="ECO:0000256" key="2">
    <source>
        <dbReference type="HAMAP-Rule" id="MF_01940"/>
    </source>
</evidence>
<dbReference type="InterPro" id="IPR004175">
    <property type="entry name" value="RNA_CPDase"/>
</dbReference>
<dbReference type="Pfam" id="PF13563">
    <property type="entry name" value="2_5_RNA_ligase2"/>
    <property type="match status" value="1"/>
</dbReference>
<feature type="active site" description="Proton acceptor" evidence="2">
    <location>
        <position position="125"/>
    </location>
</feature>
<proteinExistence type="inferred from homology"/>
<gene>
    <name evidence="3" type="ORF">NCCP691_31980</name>
</gene>
<reference evidence="3 4" key="1">
    <citation type="journal article" date="2022" name="Int. J. Syst. Evol. Microbiol.">
        <title>Noviherbaspirillum aridicola sp. nov., isolated from an arid soil in Pakistan.</title>
        <authorList>
            <person name="Khan I.U."/>
            <person name="Saqib M."/>
            <person name="Amin A."/>
            <person name="Hussain F."/>
            <person name="Li L."/>
            <person name="Liu Y.H."/>
            <person name="Fang B.Z."/>
            <person name="Ahmed I."/>
            <person name="Li W.J."/>
        </authorList>
    </citation>
    <scope>NUCLEOTIDE SEQUENCE [LARGE SCALE GENOMIC DNA]</scope>
    <source>
        <strain evidence="3 4">NCCP-691</strain>
    </source>
</reference>
<name>A0ABQ4Q821_9BURK</name>
<feature type="short sequence motif" description="HXTX 1" evidence="2">
    <location>
        <begin position="43"/>
        <end position="46"/>
    </location>
</feature>
<dbReference type="EC" id="3.1.4.58" evidence="2"/>
<dbReference type="HAMAP" id="MF_01940">
    <property type="entry name" value="RNA_CPDase"/>
    <property type="match status" value="1"/>
</dbReference>
<dbReference type="EMBL" id="BPMK01000015">
    <property type="protein sequence ID" value="GIZ53184.1"/>
    <property type="molecule type" value="Genomic_DNA"/>
</dbReference>
<dbReference type="RefSeq" id="WP_220809610.1">
    <property type="nucleotide sequence ID" value="NZ_BPMK01000015.1"/>
</dbReference>
<dbReference type="Gene3D" id="3.90.1140.10">
    <property type="entry name" value="Cyclic phosphodiesterase"/>
    <property type="match status" value="1"/>
</dbReference>
<organism evidence="3 4">
    <name type="scientific">Noviherbaspirillum aridicola</name>
    <dbReference type="NCBI Taxonomy" id="2849687"/>
    <lineage>
        <taxon>Bacteria</taxon>
        <taxon>Pseudomonadati</taxon>
        <taxon>Pseudomonadota</taxon>
        <taxon>Betaproteobacteria</taxon>
        <taxon>Burkholderiales</taxon>
        <taxon>Oxalobacteraceae</taxon>
        <taxon>Noviherbaspirillum</taxon>
    </lineage>
</organism>
<evidence type="ECO:0000256" key="1">
    <source>
        <dbReference type="ARBA" id="ARBA00022801"/>
    </source>
</evidence>
<protein>
    <recommendedName>
        <fullName evidence="2">RNA 2',3'-cyclic phosphodiesterase</fullName>
        <shortName evidence="2">RNA 2',3'-CPDase</shortName>
        <ecNumber evidence="2">3.1.4.58</ecNumber>
    </recommendedName>
</protein>
<dbReference type="PANTHER" id="PTHR35561">
    <property type="entry name" value="RNA 2',3'-CYCLIC PHOSPHODIESTERASE"/>
    <property type="match status" value="1"/>
</dbReference>
<dbReference type="PANTHER" id="PTHR35561:SF1">
    <property type="entry name" value="RNA 2',3'-CYCLIC PHOSPHODIESTERASE"/>
    <property type="match status" value="1"/>
</dbReference>
<evidence type="ECO:0000313" key="3">
    <source>
        <dbReference type="EMBL" id="GIZ53184.1"/>
    </source>
</evidence>
<dbReference type="SUPFAM" id="SSF55144">
    <property type="entry name" value="LigT-like"/>
    <property type="match status" value="1"/>
</dbReference>
<keyword evidence="4" id="KW-1185">Reference proteome</keyword>
<dbReference type="Proteomes" id="UP000887222">
    <property type="component" value="Unassembled WGS sequence"/>
</dbReference>
<comment type="caution">
    <text evidence="3">The sequence shown here is derived from an EMBL/GenBank/DDBJ whole genome shotgun (WGS) entry which is preliminary data.</text>
</comment>
<evidence type="ECO:0000313" key="4">
    <source>
        <dbReference type="Proteomes" id="UP000887222"/>
    </source>
</evidence>
<dbReference type="NCBIfam" id="TIGR02258">
    <property type="entry name" value="2_5_ligase"/>
    <property type="match status" value="1"/>
</dbReference>
<sequence>MSTTSSENMRLFLALWPDDTTRNALTQLQLPLAGRKVPYENLHLTLAFLGPQPQGVAEACKDILARLQSPAIELRLDKVGYFARNRIAWVGAHASPPDLLALHEELGQALAHHGIERERQQFKPHVTLARDASMPVDMTFSPIVWRASLVTLVRSRPTPAGSVYEVLAQRSLDEALRMPDAG</sequence>